<feature type="compositionally biased region" description="Basic and acidic residues" evidence="1">
    <location>
        <begin position="151"/>
        <end position="160"/>
    </location>
</feature>
<comment type="caution">
    <text evidence="3">The sequence shown here is derived from an EMBL/GenBank/DDBJ whole genome shotgun (WGS) entry which is preliminary data.</text>
</comment>
<keyword evidence="2" id="KW-0472">Membrane</keyword>
<protein>
    <submittedName>
        <fullName evidence="3">Uncharacterized protein</fullName>
    </submittedName>
</protein>
<organism evidence="3 4">
    <name type="scientific">Ensete ventricosum</name>
    <name type="common">Abyssinian banana</name>
    <name type="synonym">Musa ensete</name>
    <dbReference type="NCBI Taxonomy" id="4639"/>
    <lineage>
        <taxon>Eukaryota</taxon>
        <taxon>Viridiplantae</taxon>
        <taxon>Streptophyta</taxon>
        <taxon>Embryophyta</taxon>
        <taxon>Tracheophyta</taxon>
        <taxon>Spermatophyta</taxon>
        <taxon>Magnoliopsida</taxon>
        <taxon>Liliopsida</taxon>
        <taxon>Zingiberales</taxon>
        <taxon>Musaceae</taxon>
        <taxon>Ensete</taxon>
    </lineage>
</organism>
<feature type="region of interest" description="Disordered" evidence="1">
    <location>
        <begin position="135"/>
        <end position="160"/>
    </location>
</feature>
<dbReference type="EMBL" id="AMZH03009408">
    <property type="protein sequence ID" value="RRT56915.1"/>
    <property type="molecule type" value="Genomic_DNA"/>
</dbReference>
<name>A0A426YYW3_ENSVE</name>
<keyword evidence="2" id="KW-0812">Transmembrane</keyword>
<proteinExistence type="predicted"/>
<dbReference type="AlphaFoldDB" id="A0A426YYW3"/>
<reference evidence="3 4" key="1">
    <citation type="journal article" date="2014" name="Agronomy (Basel)">
        <title>A Draft Genome Sequence for Ensete ventricosum, the Drought-Tolerant Tree Against Hunger.</title>
        <authorList>
            <person name="Harrison J."/>
            <person name="Moore K.A."/>
            <person name="Paszkiewicz K."/>
            <person name="Jones T."/>
            <person name="Grant M."/>
            <person name="Ambacheew D."/>
            <person name="Muzemil S."/>
            <person name="Studholme D.J."/>
        </authorList>
    </citation>
    <scope>NUCLEOTIDE SEQUENCE [LARGE SCALE GENOMIC DNA]</scope>
</reference>
<sequence length="160" mass="17178">MEREATAGRVQFIAGRDQDSWQRKIAAGCDVDRLQLKIAAGSFLPQRIAVGCEQGGWQPEIAVGNVVQQGIAAERDQVAAGCDQGRWQREMRAAIEGIREIGWLFLVGFGAAILWSFGCDLARVAAIVGIAWKGGSGRDGSKGSRNAAVIPDDRTPERAL</sequence>
<evidence type="ECO:0000256" key="2">
    <source>
        <dbReference type="SAM" id="Phobius"/>
    </source>
</evidence>
<accession>A0A426YYW3</accession>
<dbReference type="Proteomes" id="UP000287651">
    <property type="component" value="Unassembled WGS sequence"/>
</dbReference>
<evidence type="ECO:0000256" key="1">
    <source>
        <dbReference type="SAM" id="MobiDB-lite"/>
    </source>
</evidence>
<evidence type="ECO:0000313" key="4">
    <source>
        <dbReference type="Proteomes" id="UP000287651"/>
    </source>
</evidence>
<evidence type="ECO:0000313" key="3">
    <source>
        <dbReference type="EMBL" id="RRT56915.1"/>
    </source>
</evidence>
<feature type="transmembrane region" description="Helical" evidence="2">
    <location>
        <begin position="101"/>
        <end position="118"/>
    </location>
</feature>
<keyword evidence="2" id="KW-1133">Transmembrane helix</keyword>
<gene>
    <name evidence="3" type="ORF">B296_00015338</name>
</gene>